<name>A0A6B0R7G7_9CETA</name>
<organism evidence="2 3">
    <name type="scientific">Bos mutus</name>
    <name type="common">wild yak</name>
    <dbReference type="NCBI Taxonomy" id="72004"/>
    <lineage>
        <taxon>Eukaryota</taxon>
        <taxon>Metazoa</taxon>
        <taxon>Chordata</taxon>
        <taxon>Craniata</taxon>
        <taxon>Vertebrata</taxon>
        <taxon>Euteleostomi</taxon>
        <taxon>Mammalia</taxon>
        <taxon>Eutheria</taxon>
        <taxon>Laurasiatheria</taxon>
        <taxon>Artiodactyla</taxon>
        <taxon>Ruminantia</taxon>
        <taxon>Pecora</taxon>
        <taxon>Bovidae</taxon>
        <taxon>Bovinae</taxon>
        <taxon>Bos</taxon>
    </lineage>
</organism>
<feature type="region of interest" description="Disordered" evidence="1">
    <location>
        <begin position="1"/>
        <end position="20"/>
    </location>
</feature>
<dbReference type="AlphaFoldDB" id="A0A6B0R7G7"/>
<evidence type="ECO:0000313" key="2">
    <source>
        <dbReference type="EMBL" id="MXQ85690.1"/>
    </source>
</evidence>
<evidence type="ECO:0000256" key="1">
    <source>
        <dbReference type="SAM" id="MobiDB-lite"/>
    </source>
</evidence>
<evidence type="ECO:0000313" key="3">
    <source>
        <dbReference type="Proteomes" id="UP000322234"/>
    </source>
</evidence>
<comment type="caution">
    <text evidence="2">The sequence shown here is derived from an EMBL/GenBank/DDBJ whole genome shotgun (WGS) entry which is preliminary data.</text>
</comment>
<accession>A0A6B0R7G7</accession>
<dbReference type="Proteomes" id="UP000322234">
    <property type="component" value="Unassembled WGS sequence"/>
</dbReference>
<dbReference type="EMBL" id="VBQZ03000028">
    <property type="protein sequence ID" value="MXQ85690.1"/>
    <property type="molecule type" value="Genomic_DNA"/>
</dbReference>
<gene>
    <name evidence="2" type="ORF">E5288_WYG016495</name>
</gene>
<protein>
    <submittedName>
        <fullName evidence="2">Uncharacterized protein</fullName>
    </submittedName>
</protein>
<proteinExistence type="predicted"/>
<reference evidence="2" key="1">
    <citation type="submission" date="2019-10" db="EMBL/GenBank/DDBJ databases">
        <title>The sequence and de novo assembly of the wild yak genome.</title>
        <authorList>
            <person name="Liu Y."/>
        </authorList>
    </citation>
    <scope>NUCLEOTIDE SEQUENCE [LARGE SCALE GENOMIC DNA]</scope>
    <source>
        <strain evidence="2">WY2019</strain>
    </source>
</reference>
<sequence>MPSLMPGLRTSQQGSVPGKDSTALVLCTGRQASTKMHTCVGSGAMEQGLENIGPCLSEGTEAQYSSAQTKLGC</sequence>
<keyword evidence="3" id="KW-1185">Reference proteome</keyword>